<dbReference type="AlphaFoldDB" id="A0A8K0G2H3"/>
<dbReference type="Proteomes" id="UP000801492">
    <property type="component" value="Unassembled WGS sequence"/>
</dbReference>
<accession>A0A8K0G2H3</accession>
<comment type="caution">
    <text evidence="1">The sequence shown here is derived from an EMBL/GenBank/DDBJ whole genome shotgun (WGS) entry which is preliminary data.</text>
</comment>
<organism evidence="1 2">
    <name type="scientific">Ignelater luminosus</name>
    <name type="common">Cucubano</name>
    <name type="synonym">Pyrophorus luminosus</name>
    <dbReference type="NCBI Taxonomy" id="2038154"/>
    <lineage>
        <taxon>Eukaryota</taxon>
        <taxon>Metazoa</taxon>
        <taxon>Ecdysozoa</taxon>
        <taxon>Arthropoda</taxon>
        <taxon>Hexapoda</taxon>
        <taxon>Insecta</taxon>
        <taxon>Pterygota</taxon>
        <taxon>Neoptera</taxon>
        <taxon>Endopterygota</taxon>
        <taxon>Coleoptera</taxon>
        <taxon>Polyphaga</taxon>
        <taxon>Elateriformia</taxon>
        <taxon>Elateroidea</taxon>
        <taxon>Elateridae</taxon>
        <taxon>Agrypninae</taxon>
        <taxon>Pyrophorini</taxon>
        <taxon>Ignelater</taxon>
    </lineage>
</organism>
<sequence>MEYVSIMVVYIGSIYFYYQISHVMQKLPNSCYKLGLRWFDHIVYRNFTEENIKNKKKLLKKLRSKRNNNMNHYRNEVIRKGKEERDEMDGTLIMKIAKLKKSIRS</sequence>
<proteinExistence type="predicted"/>
<protein>
    <submittedName>
        <fullName evidence="1">Uncharacterized protein</fullName>
    </submittedName>
</protein>
<reference evidence="1" key="1">
    <citation type="submission" date="2019-08" db="EMBL/GenBank/DDBJ databases">
        <title>The genome of the North American firefly Photinus pyralis.</title>
        <authorList>
            <consortium name="Photinus pyralis genome working group"/>
            <person name="Fallon T.R."/>
            <person name="Sander Lower S.E."/>
            <person name="Weng J.-K."/>
        </authorList>
    </citation>
    <scope>NUCLEOTIDE SEQUENCE</scope>
    <source>
        <strain evidence="1">TRF0915ILg1</strain>
        <tissue evidence="1">Whole body</tissue>
    </source>
</reference>
<gene>
    <name evidence="1" type="ORF">ILUMI_22792</name>
</gene>
<name>A0A8K0G2H3_IGNLU</name>
<evidence type="ECO:0000313" key="2">
    <source>
        <dbReference type="Proteomes" id="UP000801492"/>
    </source>
</evidence>
<keyword evidence="2" id="KW-1185">Reference proteome</keyword>
<dbReference type="EMBL" id="VTPC01090433">
    <property type="protein sequence ID" value="KAF2883379.1"/>
    <property type="molecule type" value="Genomic_DNA"/>
</dbReference>
<evidence type="ECO:0000313" key="1">
    <source>
        <dbReference type="EMBL" id="KAF2883379.1"/>
    </source>
</evidence>